<protein>
    <submittedName>
        <fullName evidence="1">Uncharacterized protein</fullName>
    </submittedName>
</protein>
<dbReference type="EMBL" id="NCKW01005420">
    <property type="protein sequence ID" value="POM72877.1"/>
    <property type="molecule type" value="Genomic_DNA"/>
</dbReference>
<dbReference type="Proteomes" id="UP000237271">
    <property type="component" value="Unassembled WGS sequence"/>
</dbReference>
<evidence type="ECO:0000313" key="1">
    <source>
        <dbReference type="EMBL" id="POM72877.1"/>
    </source>
</evidence>
<keyword evidence="2" id="KW-1185">Reference proteome</keyword>
<proteinExistence type="predicted"/>
<reference evidence="1 2" key="1">
    <citation type="journal article" date="2017" name="Genome Biol. Evol.">
        <title>Phytophthora megakarya and P. palmivora, closely related causal agents of cacao black pod rot, underwent increases in genome sizes and gene numbers by different mechanisms.</title>
        <authorList>
            <person name="Ali S.S."/>
            <person name="Shao J."/>
            <person name="Lary D.J."/>
            <person name="Kronmiller B."/>
            <person name="Shen D."/>
            <person name="Strem M.D."/>
            <person name="Amoako-Attah I."/>
            <person name="Akrofi A.Y."/>
            <person name="Begoude B.A."/>
            <person name="Ten Hoopen G.M."/>
            <person name="Coulibaly K."/>
            <person name="Kebe B.I."/>
            <person name="Melnick R.L."/>
            <person name="Guiltinan M.J."/>
            <person name="Tyler B.M."/>
            <person name="Meinhardt L.W."/>
            <person name="Bailey B.A."/>
        </authorList>
    </citation>
    <scope>NUCLEOTIDE SEQUENCE [LARGE SCALE GENOMIC DNA]</scope>
    <source>
        <strain evidence="2">sbr112.9</strain>
    </source>
</reference>
<comment type="caution">
    <text evidence="1">The sequence shown here is derived from an EMBL/GenBank/DDBJ whole genome shotgun (WGS) entry which is preliminary data.</text>
</comment>
<dbReference type="AlphaFoldDB" id="A0A2P4Y4Z5"/>
<accession>A0A2P4Y4Z5</accession>
<gene>
    <name evidence="1" type="ORF">PHPALM_10344</name>
</gene>
<organism evidence="1 2">
    <name type="scientific">Phytophthora palmivora</name>
    <dbReference type="NCBI Taxonomy" id="4796"/>
    <lineage>
        <taxon>Eukaryota</taxon>
        <taxon>Sar</taxon>
        <taxon>Stramenopiles</taxon>
        <taxon>Oomycota</taxon>
        <taxon>Peronosporomycetes</taxon>
        <taxon>Peronosporales</taxon>
        <taxon>Peronosporaceae</taxon>
        <taxon>Phytophthora</taxon>
    </lineage>
</organism>
<sequence>MFMSNPSKGTVTWYCDDSNGACVMGIAFSLSRIAGIGGGGDIEYEITVYCGLFCAYHHDRCRMSYLLSNVVNLVEGDIYSTWYEQVS</sequence>
<name>A0A2P4Y4Z5_9STRA</name>
<evidence type="ECO:0000313" key="2">
    <source>
        <dbReference type="Proteomes" id="UP000237271"/>
    </source>
</evidence>